<name>A0AAE1D3B1_9GAST</name>
<organism evidence="2 3">
    <name type="scientific">Elysia crispata</name>
    <name type="common">lettuce slug</name>
    <dbReference type="NCBI Taxonomy" id="231223"/>
    <lineage>
        <taxon>Eukaryota</taxon>
        <taxon>Metazoa</taxon>
        <taxon>Spiralia</taxon>
        <taxon>Lophotrochozoa</taxon>
        <taxon>Mollusca</taxon>
        <taxon>Gastropoda</taxon>
        <taxon>Heterobranchia</taxon>
        <taxon>Euthyneura</taxon>
        <taxon>Panpulmonata</taxon>
        <taxon>Sacoglossa</taxon>
        <taxon>Placobranchoidea</taxon>
        <taxon>Plakobranchidae</taxon>
        <taxon>Elysia</taxon>
    </lineage>
</organism>
<protein>
    <submittedName>
        <fullName evidence="2">Uncharacterized protein</fullName>
    </submittedName>
</protein>
<proteinExistence type="predicted"/>
<dbReference type="Proteomes" id="UP001283361">
    <property type="component" value="Unassembled WGS sequence"/>
</dbReference>
<evidence type="ECO:0000313" key="3">
    <source>
        <dbReference type="Proteomes" id="UP001283361"/>
    </source>
</evidence>
<dbReference type="AlphaFoldDB" id="A0AAE1D3B1"/>
<keyword evidence="3" id="KW-1185">Reference proteome</keyword>
<sequence>MFRLAVRPHASSRAVLGCQRLRRETVRHWDPTDVRLAVRPHPSSRAVLRCQRLRRQTSSPQGLISFSYTDQASGFKSSADQHSYLSLEPPFPNGHDSAADRRESQLNWNALDLNPRNQSQSRCLTRTTSRCVSIVTLYWADCRRCWAGAARSYMNGQCTTVEQKIIPKLRLLRKQFSVHVFKRFAMSIADPLSSNRFTAKRKGCAHRSDRDCTPSPTRSSVVNSTTGDNQTEQRNFVNGEKTRARNHFNAASWMETTSVIPQDSIAGPQPTSRASCVQLAWVSLISTSSSTNQQSHILSYSKQVIMANRKQVIPAIQH</sequence>
<dbReference type="EMBL" id="JAWDGP010005588">
    <property type="protein sequence ID" value="KAK3755778.1"/>
    <property type="molecule type" value="Genomic_DNA"/>
</dbReference>
<evidence type="ECO:0000313" key="2">
    <source>
        <dbReference type="EMBL" id="KAK3755778.1"/>
    </source>
</evidence>
<comment type="caution">
    <text evidence="2">The sequence shown here is derived from an EMBL/GenBank/DDBJ whole genome shotgun (WGS) entry which is preliminary data.</text>
</comment>
<feature type="compositionally biased region" description="Polar residues" evidence="1">
    <location>
        <begin position="214"/>
        <end position="233"/>
    </location>
</feature>
<feature type="region of interest" description="Disordered" evidence="1">
    <location>
        <begin position="205"/>
        <end position="233"/>
    </location>
</feature>
<accession>A0AAE1D3B1</accession>
<reference evidence="2" key="1">
    <citation type="journal article" date="2023" name="G3 (Bethesda)">
        <title>A reference genome for the long-term kleptoplast-retaining sea slug Elysia crispata morphotype clarki.</title>
        <authorList>
            <person name="Eastman K.E."/>
            <person name="Pendleton A.L."/>
            <person name="Shaikh M.A."/>
            <person name="Suttiyut T."/>
            <person name="Ogas R."/>
            <person name="Tomko P."/>
            <person name="Gavelis G."/>
            <person name="Widhalm J.R."/>
            <person name="Wisecaver J.H."/>
        </authorList>
    </citation>
    <scope>NUCLEOTIDE SEQUENCE</scope>
    <source>
        <strain evidence="2">ECLA1</strain>
    </source>
</reference>
<evidence type="ECO:0000256" key="1">
    <source>
        <dbReference type="SAM" id="MobiDB-lite"/>
    </source>
</evidence>
<gene>
    <name evidence="2" type="ORF">RRG08_033955</name>
</gene>